<feature type="compositionally biased region" description="Gly residues" evidence="8">
    <location>
        <begin position="192"/>
        <end position="205"/>
    </location>
</feature>
<proteinExistence type="inferred from homology"/>
<dbReference type="GO" id="GO:0008143">
    <property type="term" value="F:poly(A) binding"/>
    <property type="evidence" value="ECO:0007669"/>
    <property type="project" value="InterPro"/>
</dbReference>
<dbReference type="Proteomes" id="UP000027195">
    <property type="component" value="Unassembled WGS sequence"/>
</dbReference>
<evidence type="ECO:0000256" key="6">
    <source>
        <dbReference type="ARBA" id="ARBA00022833"/>
    </source>
</evidence>
<feature type="compositionally biased region" description="Basic and acidic residues" evidence="8">
    <location>
        <begin position="159"/>
        <end position="174"/>
    </location>
</feature>
<keyword evidence="4" id="KW-0677">Repeat</keyword>
<feature type="domain" description="Nab2 type CCCH zinc finger 4" evidence="9">
    <location>
        <begin position="412"/>
        <end position="438"/>
    </location>
</feature>
<keyword evidence="5" id="KW-0863">Zinc-finger</keyword>
<feature type="compositionally biased region" description="Low complexity" evidence="8">
    <location>
        <begin position="87"/>
        <end position="109"/>
    </location>
</feature>
<feature type="compositionally biased region" description="Polar residues" evidence="8">
    <location>
        <begin position="347"/>
        <end position="356"/>
    </location>
</feature>
<evidence type="ECO:0000256" key="7">
    <source>
        <dbReference type="ARBA" id="ARBA00023242"/>
    </source>
</evidence>
<evidence type="ECO:0000256" key="2">
    <source>
        <dbReference type="ARBA" id="ARBA00008423"/>
    </source>
</evidence>
<dbReference type="GO" id="GO:0043488">
    <property type="term" value="P:regulation of mRNA stability"/>
    <property type="evidence" value="ECO:0007669"/>
    <property type="project" value="InterPro"/>
</dbReference>
<sequence length="595" mass="61543">MTFDLTMGTPKAQALQTSIQKELAMKGYSTDDDPVMAEYITIMLINNKTPDQITGQLIDLIGSEYDSKFTDWLFAEAGAVTSETEEAPATQEAATESATAVSAPSARPGRAPPTGPRSGGPLLQQALSSLSTSPSQKRSASNRSPSPSSSQAAPNKLRKTSELPDRPRAMRDENGPAPIPTGPPRRTLLERVGGGGFGPNSGAGINGRHPQHDRIQMQIDAITQKSMMENNVGSAPMAPPTAGMGMMDMPGGNMMAMNQMMMAQQMEMMHQMQQMQQMMAMGMNGLPPFAGFPGGQGIGPMDAQQGFGTPRRGRGGARGGGPGRGGGLAGSHIINLTPTPAVVVADSQPSSTPTLQAPTPVTATSATSQNTTSAPAVVPPPRPLSPTLCKFSTKCGNATCRYSHPSPVATPESALVLSTDACEAGLACKDADCTKSHPSPAVVTGATITPRAAPPAHQPTTSIKTMCKFGGGCRRPNCMFQHPRDVHSSTPCNFGAACTRADCAYLHPPGRVLPSSFHRGLSSGAPSTAASTPGRNKSMTFKPDPNAAPFVPRAATTPESSSAAKEGEAGTSETKSSNGDVGGVKEEKQPVGVAA</sequence>
<organism evidence="10 11">
    <name type="scientific">Botryobasidium botryosum (strain FD-172 SS1)</name>
    <dbReference type="NCBI Taxonomy" id="930990"/>
    <lineage>
        <taxon>Eukaryota</taxon>
        <taxon>Fungi</taxon>
        <taxon>Dikarya</taxon>
        <taxon>Basidiomycota</taxon>
        <taxon>Agaricomycotina</taxon>
        <taxon>Agaricomycetes</taxon>
        <taxon>Cantharellales</taxon>
        <taxon>Botryobasidiaceae</taxon>
        <taxon>Botryobasidium</taxon>
    </lineage>
</organism>
<dbReference type="OrthoDB" id="438553at2759"/>
<dbReference type="GO" id="GO:0005737">
    <property type="term" value="C:cytoplasm"/>
    <property type="evidence" value="ECO:0007669"/>
    <property type="project" value="TreeGrafter"/>
</dbReference>
<dbReference type="GO" id="GO:0008270">
    <property type="term" value="F:zinc ion binding"/>
    <property type="evidence" value="ECO:0007669"/>
    <property type="project" value="UniProtKB-KW"/>
</dbReference>
<feature type="compositionally biased region" description="Gly residues" evidence="8">
    <location>
        <begin position="316"/>
        <end position="328"/>
    </location>
</feature>
<evidence type="ECO:0000256" key="4">
    <source>
        <dbReference type="ARBA" id="ARBA00022737"/>
    </source>
</evidence>
<dbReference type="Pfam" id="PF21803">
    <property type="entry name" value="Nab2-zf4"/>
    <property type="match status" value="1"/>
</dbReference>
<name>A0A067MZC7_BOTB1</name>
<feature type="compositionally biased region" description="Low complexity" evidence="8">
    <location>
        <begin position="522"/>
        <end position="534"/>
    </location>
</feature>
<dbReference type="InterPro" id="IPR040366">
    <property type="entry name" value="Nab2/ZC3H14"/>
</dbReference>
<evidence type="ECO:0000256" key="3">
    <source>
        <dbReference type="ARBA" id="ARBA00022723"/>
    </source>
</evidence>
<comment type="subcellular location">
    <subcellularLocation>
        <location evidence="1">Nucleus</location>
    </subcellularLocation>
</comment>
<feature type="region of interest" description="Disordered" evidence="8">
    <location>
        <begin position="516"/>
        <end position="595"/>
    </location>
</feature>
<feature type="compositionally biased region" description="Low complexity" evidence="8">
    <location>
        <begin position="119"/>
        <end position="155"/>
    </location>
</feature>
<dbReference type="InterPro" id="IPR043094">
    <property type="entry name" value="Nab2/ZC3H14_N_sf"/>
</dbReference>
<dbReference type="EMBL" id="KL198018">
    <property type="protein sequence ID" value="KDQ20065.1"/>
    <property type="molecule type" value="Genomic_DNA"/>
</dbReference>
<dbReference type="Gene3D" id="1.10.340.40">
    <property type="entry name" value="Nuclear abundant poly(A) RNA-bind protein 2, N-terminal domain"/>
    <property type="match status" value="1"/>
</dbReference>
<evidence type="ECO:0000259" key="9">
    <source>
        <dbReference type="Pfam" id="PF21803"/>
    </source>
</evidence>
<dbReference type="HOGENOM" id="CLU_031482_0_0_1"/>
<dbReference type="PANTHER" id="PTHR14738:SF29">
    <property type="entry name" value="ZINC FINGER CCCH DOMAIN-CONTAINING PROTEIN 14"/>
    <property type="match status" value="1"/>
</dbReference>
<evidence type="ECO:0000256" key="1">
    <source>
        <dbReference type="ARBA" id="ARBA00004123"/>
    </source>
</evidence>
<evidence type="ECO:0000256" key="5">
    <source>
        <dbReference type="ARBA" id="ARBA00022771"/>
    </source>
</evidence>
<keyword evidence="6" id="KW-0862">Zinc</keyword>
<reference evidence="11" key="1">
    <citation type="journal article" date="2014" name="Proc. Natl. Acad. Sci. U.S.A.">
        <title>Extensive sampling of basidiomycete genomes demonstrates inadequacy of the white-rot/brown-rot paradigm for wood decay fungi.</title>
        <authorList>
            <person name="Riley R."/>
            <person name="Salamov A.A."/>
            <person name="Brown D.W."/>
            <person name="Nagy L.G."/>
            <person name="Floudas D."/>
            <person name="Held B.W."/>
            <person name="Levasseur A."/>
            <person name="Lombard V."/>
            <person name="Morin E."/>
            <person name="Otillar R."/>
            <person name="Lindquist E.A."/>
            <person name="Sun H."/>
            <person name="LaButti K.M."/>
            <person name="Schmutz J."/>
            <person name="Jabbour D."/>
            <person name="Luo H."/>
            <person name="Baker S.E."/>
            <person name="Pisabarro A.G."/>
            <person name="Walton J.D."/>
            <person name="Blanchette R.A."/>
            <person name="Henrissat B."/>
            <person name="Martin F."/>
            <person name="Cullen D."/>
            <person name="Hibbett D.S."/>
            <person name="Grigoriev I.V."/>
        </authorList>
    </citation>
    <scope>NUCLEOTIDE SEQUENCE [LARGE SCALE GENOMIC DNA]</scope>
    <source>
        <strain evidence="11">FD-172 SS1</strain>
    </source>
</reference>
<dbReference type="InterPro" id="IPR049017">
    <property type="entry name" value="Nab2_Znf4"/>
</dbReference>
<feature type="region of interest" description="Disordered" evidence="8">
    <location>
        <begin position="306"/>
        <end position="328"/>
    </location>
</feature>
<dbReference type="GO" id="GO:0005634">
    <property type="term" value="C:nucleus"/>
    <property type="evidence" value="ECO:0007669"/>
    <property type="project" value="UniProtKB-SubCell"/>
</dbReference>
<evidence type="ECO:0000256" key="8">
    <source>
        <dbReference type="SAM" id="MobiDB-lite"/>
    </source>
</evidence>
<dbReference type="AlphaFoldDB" id="A0A067MZC7"/>
<dbReference type="Gene3D" id="4.10.1000.30">
    <property type="match status" value="1"/>
</dbReference>
<dbReference type="InParanoid" id="A0A067MZC7"/>
<feature type="compositionally biased region" description="Low complexity" evidence="8">
    <location>
        <begin position="357"/>
        <end position="376"/>
    </location>
</feature>
<evidence type="ECO:0000313" key="11">
    <source>
        <dbReference type="Proteomes" id="UP000027195"/>
    </source>
</evidence>
<keyword evidence="11" id="KW-1185">Reference proteome</keyword>
<feature type="region of interest" description="Disordered" evidence="8">
    <location>
        <begin position="80"/>
        <end position="210"/>
    </location>
</feature>
<dbReference type="PANTHER" id="PTHR14738">
    <property type="entry name" value="ZINC FINGER CCCH DOMAIN-CONTAINING PROTEIN 14"/>
    <property type="match status" value="1"/>
</dbReference>
<keyword evidence="7" id="KW-0539">Nucleus</keyword>
<comment type="similarity">
    <text evidence="2">Belongs to the ZC3H14 family.</text>
</comment>
<protein>
    <recommendedName>
        <fullName evidence="9">Nab2 type CCCH zinc finger 4 domain-containing protein</fullName>
    </recommendedName>
</protein>
<dbReference type="Pfam" id="PF14608">
    <property type="entry name" value="zf-CCCH_2"/>
    <property type="match status" value="3"/>
</dbReference>
<feature type="region of interest" description="Disordered" evidence="8">
    <location>
        <begin position="344"/>
        <end position="379"/>
    </location>
</feature>
<keyword evidence="3" id="KW-0479">Metal-binding</keyword>
<dbReference type="Gene3D" id="4.10.1000.40">
    <property type="match status" value="1"/>
</dbReference>
<evidence type="ECO:0000313" key="10">
    <source>
        <dbReference type="EMBL" id="KDQ20065.1"/>
    </source>
</evidence>
<gene>
    <name evidence="10" type="ORF">BOTBODRAFT_27486</name>
</gene>
<accession>A0A067MZC7</accession>
<dbReference type="STRING" id="930990.A0A067MZC7"/>